<evidence type="ECO:0000313" key="2">
    <source>
        <dbReference type="EMBL" id="OYR22011.1"/>
    </source>
</evidence>
<feature type="domain" description="General stress protein FMN-binding split barrel" evidence="1">
    <location>
        <begin position="1"/>
        <end position="116"/>
    </location>
</feature>
<gene>
    <name evidence="2" type="ORF">CEV31_0368</name>
</gene>
<dbReference type="Gene3D" id="2.30.110.10">
    <property type="entry name" value="Electron Transport, Fmn-binding Protein, Chain A"/>
    <property type="match status" value="1"/>
</dbReference>
<protein>
    <submittedName>
        <fullName evidence="2">Putative stress</fullName>
    </submittedName>
</protein>
<proteinExistence type="predicted"/>
<comment type="caution">
    <text evidence="2">The sequence shown here is derived from an EMBL/GenBank/DDBJ whole genome shotgun (WGS) entry which is preliminary data.</text>
</comment>
<reference evidence="2 3" key="1">
    <citation type="submission" date="2017-07" db="EMBL/GenBank/DDBJ databases">
        <title>Phylogenetic study on the rhizospheric bacterium Ochrobactrum sp. A44.</title>
        <authorList>
            <person name="Krzyzanowska D.M."/>
            <person name="Ossowicki A."/>
            <person name="Rajewska M."/>
            <person name="Maciag T."/>
            <person name="Kaczynski Z."/>
            <person name="Czerwicka M."/>
            <person name="Jafra S."/>
        </authorList>
    </citation>
    <scope>NUCLEOTIDE SEQUENCE [LARGE SCALE GENOMIC DNA]</scope>
    <source>
        <strain evidence="2 3">DSM 7216</strain>
    </source>
</reference>
<keyword evidence="3" id="KW-1185">Reference proteome</keyword>
<dbReference type="InterPro" id="IPR012349">
    <property type="entry name" value="Split_barrel_FMN-bd"/>
</dbReference>
<dbReference type="InterPro" id="IPR052917">
    <property type="entry name" value="Stress-Dev_Protein"/>
</dbReference>
<dbReference type="SUPFAM" id="SSF50475">
    <property type="entry name" value="FMN-binding split barrel"/>
    <property type="match status" value="1"/>
</dbReference>
<dbReference type="AlphaFoldDB" id="A0A256G5S5"/>
<sequence length="125" mass="14044">MSAIVRKEEGAIYFLTEAATEKVNEIKDDLTVELTFSNESANDYLFIKGSATITYDPVKVKDLWNQFSAAFWDKPEDPRIRIITVRPIKAEFWDGPGRFVAASKMLFAAISGGKPDLGDHHETTM</sequence>
<dbReference type="Pfam" id="PF16242">
    <property type="entry name" value="Pyrid_ox_like"/>
    <property type="match status" value="1"/>
</dbReference>
<organism evidence="2 3">
    <name type="scientific">Brucella thiophenivorans</name>
    <dbReference type="NCBI Taxonomy" id="571255"/>
    <lineage>
        <taxon>Bacteria</taxon>
        <taxon>Pseudomonadati</taxon>
        <taxon>Pseudomonadota</taxon>
        <taxon>Alphaproteobacteria</taxon>
        <taxon>Hyphomicrobiales</taxon>
        <taxon>Brucellaceae</taxon>
        <taxon>Brucella/Ochrobactrum group</taxon>
        <taxon>Brucella</taxon>
    </lineage>
</organism>
<dbReference type="PANTHER" id="PTHR34818">
    <property type="entry name" value="PROTEIN BLI-3"/>
    <property type="match status" value="1"/>
</dbReference>
<accession>A0A256G5S5</accession>
<dbReference type="PANTHER" id="PTHR34818:SF1">
    <property type="entry name" value="PROTEIN BLI-3"/>
    <property type="match status" value="1"/>
</dbReference>
<evidence type="ECO:0000313" key="3">
    <source>
        <dbReference type="Proteomes" id="UP000215590"/>
    </source>
</evidence>
<evidence type="ECO:0000259" key="1">
    <source>
        <dbReference type="Pfam" id="PF16242"/>
    </source>
</evidence>
<name>A0A256G5S5_9HYPH</name>
<dbReference type="InterPro" id="IPR038725">
    <property type="entry name" value="YdaG_split_barrel_FMN-bd"/>
</dbReference>
<dbReference type="EMBL" id="NNRJ01000009">
    <property type="protein sequence ID" value="OYR22011.1"/>
    <property type="molecule type" value="Genomic_DNA"/>
</dbReference>
<dbReference type="Proteomes" id="UP000215590">
    <property type="component" value="Unassembled WGS sequence"/>
</dbReference>